<comment type="similarity">
    <text evidence="1">Belongs to the peptidase C40 family.</text>
</comment>
<feature type="coiled-coil region" evidence="5">
    <location>
        <begin position="87"/>
        <end position="114"/>
    </location>
</feature>
<organism evidence="9 10">
    <name type="scientific">Microcella humidisoli</name>
    <dbReference type="NCBI Taxonomy" id="2963406"/>
    <lineage>
        <taxon>Bacteria</taxon>
        <taxon>Bacillati</taxon>
        <taxon>Actinomycetota</taxon>
        <taxon>Actinomycetes</taxon>
        <taxon>Micrococcales</taxon>
        <taxon>Microbacteriaceae</taxon>
        <taxon>Microcella</taxon>
    </lineage>
</organism>
<proteinExistence type="inferred from homology"/>
<dbReference type="Proteomes" id="UP001060039">
    <property type="component" value="Chromosome"/>
</dbReference>
<dbReference type="PROSITE" id="PS51935">
    <property type="entry name" value="NLPC_P60"/>
    <property type="match status" value="1"/>
</dbReference>
<evidence type="ECO:0000313" key="9">
    <source>
        <dbReference type="EMBL" id="UTT63311.1"/>
    </source>
</evidence>
<evidence type="ECO:0000256" key="4">
    <source>
        <dbReference type="ARBA" id="ARBA00022807"/>
    </source>
</evidence>
<feature type="signal peptide" evidence="7">
    <location>
        <begin position="1"/>
        <end position="35"/>
    </location>
</feature>
<protein>
    <submittedName>
        <fullName evidence="9">C40 family peptidase</fullName>
    </submittedName>
</protein>
<feature type="domain" description="NlpC/P60" evidence="8">
    <location>
        <begin position="332"/>
        <end position="460"/>
    </location>
</feature>
<dbReference type="RefSeq" id="WP_255160443.1">
    <property type="nucleotide sequence ID" value="NZ_CP101497.1"/>
</dbReference>
<dbReference type="PANTHER" id="PTHR47359">
    <property type="entry name" value="PEPTIDOGLYCAN DL-ENDOPEPTIDASE CWLO"/>
    <property type="match status" value="1"/>
</dbReference>
<keyword evidence="10" id="KW-1185">Reference proteome</keyword>
<dbReference type="InterPro" id="IPR000064">
    <property type="entry name" value="NLP_P60_dom"/>
</dbReference>
<evidence type="ECO:0000256" key="3">
    <source>
        <dbReference type="ARBA" id="ARBA00022801"/>
    </source>
</evidence>
<evidence type="ECO:0000256" key="1">
    <source>
        <dbReference type="ARBA" id="ARBA00007074"/>
    </source>
</evidence>
<dbReference type="PRINTS" id="PR01217">
    <property type="entry name" value="PRICHEXTENSN"/>
</dbReference>
<feature type="coiled-coil region" evidence="5">
    <location>
        <begin position="197"/>
        <end position="245"/>
    </location>
</feature>
<dbReference type="InterPro" id="IPR051794">
    <property type="entry name" value="PG_Endopeptidase_C40"/>
</dbReference>
<keyword evidence="5" id="KW-0175">Coiled coil</keyword>
<dbReference type="PANTHER" id="PTHR47359:SF3">
    <property type="entry name" value="NLP_P60 DOMAIN-CONTAINING PROTEIN-RELATED"/>
    <property type="match status" value="1"/>
</dbReference>
<feature type="compositionally biased region" description="Pro residues" evidence="6">
    <location>
        <begin position="256"/>
        <end position="331"/>
    </location>
</feature>
<evidence type="ECO:0000256" key="5">
    <source>
        <dbReference type="SAM" id="Coils"/>
    </source>
</evidence>
<evidence type="ECO:0000313" key="10">
    <source>
        <dbReference type="Proteomes" id="UP001060039"/>
    </source>
</evidence>
<dbReference type="Gene3D" id="3.90.1720.10">
    <property type="entry name" value="endopeptidase domain like (from Nostoc punctiforme)"/>
    <property type="match status" value="1"/>
</dbReference>
<dbReference type="Pfam" id="PF00877">
    <property type="entry name" value="NLPC_P60"/>
    <property type="match status" value="1"/>
</dbReference>
<evidence type="ECO:0000259" key="8">
    <source>
        <dbReference type="PROSITE" id="PS51935"/>
    </source>
</evidence>
<sequence length="460" mass="46941">MRRPGRRVIGAVTLVTALVLALGAAGLQRPTTALAAPSGPSWDDVQEAKGDVEATEIAIARILDTVAEVNAEFEQLRTAALMAGEEHQQATIALDEAETTMQSADRRRDAALERASASGQQAAQLAALLARAGSGDITMALIVSGDDADDLLYRLGTMSALSARTDAVLARALRDRNVADSLSDQAAVARDAHADAVAEAEAVYAAAADAAQQAEAQAAQQRALLDELSVKLATLTGRSAALERAYLDSLEHAEPPSNPGPGQPSQPSPSPSAPAPGPSPSTPAPTPSQPTPRPSTPAPAPSPSSPAPTPAPSPPAPTPSPPPAASGPTPKPAIVTAAIAFARAQLGEPYQYGASGPNSWDCSGLTMMAYSAGGLAIGGHSVSAQYNRAASRGLLVSYSQALPGDLIFYSYGGSASGSKYHVTIYLGNGQMIEAPSPGKPVRIVPVRTYDRIPVVARPSG</sequence>
<feature type="chain" id="PRO_5046132655" evidence="7">
    <location>
        <begin position="36"/>
        <end position="460"/>
    </location>
</feature>
<keyword evidence="7" id="KW-0732">Signal</keyword>
<dbReference type="EMBL" id="CP101497">
    <property type="protein sequence ID" value="UTT63311.1"/>
    <property type="molecule type" value="Genomic_DNA"/>
</dbReference>
<evidence type="ECO:0000256" key="6">
    <source>
        <dbReference type="SAM" id="MobiDB-lite"/>
    </source>
</evidence>
<accession>A0ABY5FYV1</accession>
<dbReference type="InterPro" id="IPR038765">
    <property type="entry name" value="Papain-like_cys_pep_sf"/>
</dbReference>
<reference evidence="9" key="1">
    <citation type="submission" date="2022-07" db="EMBL/GenBank/DDBJ databases">
        <title>Taxonomic analysis of Microcella humidisoli nov. sp., isolated from riverside soil.</title>
        <authorList>
            <person name="Molina K.M."/>
            <person name="Kim S.B."/>
        </authorList>
    </citation>
    <scope>NUCLEOTIDE SEQUENCE</scope>
    <source>
        <strain evidence="9">MMS21-STM10</strain>
    </source>
</reference>
<keyword evidence="2" id="KW-0645">Protease</keyword>
<gene>
    <name evidence="9" type="ORF">NNL39_04185</name>
</gene>
<keyword evidence="4" id="KW-0788">Thiol protease</keyword>
<name>A0ABY5FYV1_9MICO</name>
<feature type="region of interest" description="Disordered" evidence="6">
    <location>
        <begin position="251"/>
        <end position="331"/>
    </location>
</feature>
<evidence type="ECO:0000256" key="7">
    <source>
        <dbReference type="SAM" id="SignalP"/>
    </source>
</evidence>
<evidence type="ECO:0000256" key="2">
    <source>
        <dbReference type="ARBA" id="ARBA00022670"/>
    </source>
</evidence>
<dbReference type="SUPFAM" id="SSF54001">
    <property type="entry name" value="Cysteine proteinases"/>
    <property type="match status" value="1"/>
</dbReference>
<keyword evidence="3" id="KW-0378">Hydrolase</keyword>